<keyword evidence="4" id="KW-0812">Transmembrane</keyword>
<dbReference type="OrthoDB" id="9786503at2"/>
<proteinExistence type="predicted"/>
<comment type="catalytic activity">
    <reaction evidence="3">
        <text>[thioredoxin]-dithiol + NADP(+) = [thioredoxin]-disulfide + NADPH + H(+)</text>
        <dbReference type="Rhea" id="RHEA:20345"/>
        <dbReference type="Rhea" id="RHEA-COMP:10698"/>
        <dbReference type="Rhea" id="RHEA-COMP:10700"/>
        <dbReference type="ChEBI" id="CHEBI:15378"/>
        <dbReference type="ChEBI" id="CHEBI:29950"/>
        <dbReference type="ChEBI" id="CHEBI:50058"/>
        <dbReference type="ChEBI" id="CHEBI:57783"/>
        <dbReference type="ChEBI" id="CHEBI:58349"/>
        <dbReference type="EC" id="1.8.1.9"/>
    </reaction>
</comment>
<keyword evidence="4" id="KW-1133">Transmembrane helix</keyword>
<evidence type="ECO:0000256" key="4">
    <source>
        <dbReference type="SAM" id="Phobius"/>
    </source>
</evidence>
<keyword evidence="1" id="KW-0285">Flavoprotein</keyword>
<feature type="transmembrane region" description="Helical" evidence="4">
    <location>
        <begin position="6"/>
        <end position="23"/>
    </location>
</feature>
<keyword evidence="2" id="KW-0560">Oxidoreductase</keyword>
<keyword evidence="4" id="KW-0472">Membrane</keyword>
<dbReference type="RefSeq" id="WP_149690260.1">
    <property type="nucleotide sequence ID" value="NZ_SDPQ02000003.1"/>
</dbReference>
<feature type="domain" description="FAD/NAD(P)-binding" evidence="5">
    <location>
        <begin position="4"/>
        <end position="283"/>
    </location>
</feature>
<accession>A0A5M4FBG2</accession>
<dbReference type="PRINTS" id="PR00469">
    <property type="entry name" value="PNDRDTASEII"/>
</dbReference>
<dbReference type="InterPro" id="IPR036188">
    <property type="entry name" value="FAD/NAD-bd_sf"/>
</dbReference>
<dbReference type="GO" id="GO:0004791">
    <property type="term" value="F:thioredoxin-disulfide reductase (NADPH) activity"/>
    <property type="evidence" value="ECO:0007669"/>
    <property type="project" value="UniProtKB-EC"/>
</dbReference>
<comment type="caution">
    <text evidence="6">The sequence shown here is derived from an EMBL/GenBank/DDBJ whole genome shotgun (WGS) entry which is preliminary data.</text>
</comment>
<reference evidence="6" key="1">
    <citation type="submission" date="2019-09" db="EMBL/GenBank/DDBJ databases">
        <authorList>
            <person name="Li J."/>
        </authorList>
    </citation>
    <scope>NUCLEOTIDE SEQUENCE [LARGE SCALE GENOMIC DNA]</scope>
    <source>
        <strain evidence="6">JCM 14732</strain>
    </source>
</reference>
<dbReference type="PRINTS" id="PR00368">
    <property type="entry name" value="FADPNR"/>
</dbReference>
<gene>
    <name evidence="6" type="ORF">ESP70_015730</name>
</gene>
<keyword evidence="7" id="KW-1185">Reference proteome</keyword>
<evidence type="ECO:0000256" key="1">
    <source>
        <dbReference type="ARBA" id="ARBA00022630"/>
    </source>
</evidence>
<dbReference type="Gene3D" id="3.50.50.60">
    <property type="entry name" value="FAD/NAD(P)-binding domain"/>
    <property type="match status" value="2"/>
</dbReference>
<protein>
    <submittedName>
        <fullName evidence="6">NAD(P)/FAD-dependent oxidoreductase</fullName>
    </submittedName>
</protein>
<dbReference type="Proteomes" id="UP000380867">
    <property type="component" value="Unassembled WGS sequence"/>
</dbReference>
<dbReference type="SUPFAM" id="SSF51905">
    <property type="entry name" value="FAD/NAD(P)-binding domain"/>
    <property type="match status" value="1"/>
</dbReference>
<dbReference type="AlphaFoldDB" id="A0A5M4FBG2"/>
<evidence type="ECO:0000313" key="7">
    <source>
        <dbReference type="Proteomes" id="UP000380867"/>
    </source>
</evidence>
<organism evidence="6 7">
    <name type="scientific">Aeromicrobium ginsengisoli</name>
    <dbReference type="NCBI Taxonomy" id="363867"/>
    <lineage>
        <taxon>Bacteria</taxon>
        <taxon>Bacillati</taxon>
        <taxon>Actinomycetota</taxon>
        <taxon>Actinomycetes</taxon>
        <taxon>Propionibacteriales</taxon>
        <taxon>Nocardioidaceae</taxon>
        <taxon>Aeromicrobium</taxon>
    </lineage>
</organism>
<evidence type="ECO:0000313" key="6">
    <source>
        <dbReference type="EMBL" id="KAA1395599.1"/>
    </source>
</evidence>
<evidence type="ECO:0000256" key="2">
    <source>
        <dbReference type="ARBA" id="ARBA00023002"/>
    </source>
</evidence>
<dbReference type="InterPro" id="IPR050097">
    <property type="entry name" value="Ferredoxin-NADP_redctase_2"/>
</dbReference>
<evidence type="ECO:0000256" key="3">
    <source>
        <dbReference type="ARBA" id="ARBA00048132"/>
    </source>
</evidence>
<sequence length="307" mass="31791">MNSYDTIVIGAGAAGLSAALVLGRARRRILVLDGGPPRNAPAAHVNGYLGIDGLSPLELLDVGRTQVEKLGIEIRAEAATLVETVDDGFVVDAGDERLHAKRLVLAAGITDALPDIPGVAEGFGVDIFHCPYCHGYEVAGQRLAVVATQPMSAHQVRMVRQWTDDLVFFTNDTIELDAAERRLFAARGVDVVDGPVSQIVRRDGALQGVRAGGAMHEVAAVFVAPTMVLNLEAFAGLDLGMTDTPMGPVVATDPMGATNVPGLWAAGNVADAGSQVIAAAAQGARVGAMINGSLVEEDWAAAAQPSS</sequence>
<dbReference type="PANTHER" id="PTHR48105">
    <property type="entry name" value="THIOREDOXIN REDUCTASE 1-RELATED-RELATED"/>
    <property type="match status" value="1"/>
</dbReference>
<dbReference type="Pfam" id="PF07992">
    <property type="entry name" value="Pyr_redox_2"/>
    <property type="match status" value="1"/>
</dbReference>
<dbReference type="InterPro" id="IPR023753">
    <property type="entry name" value="FAD/NAD-binding_dom"/>
</dbReference>
<name>A0A5M4FBG2_9ACTN</name>
<dbReference type="EMBL" id="SDPQ02000003">
    <property type="protein sequence ID" value="KAA1395599.1"/>
    <property type="molecule type" value="Genomic_DNA"/>
</dbReference>
<evidence type="ECO:0000259" key="5">
    <source>
        <dbReference type="Pfam" id="PF07992"/>
    </source>
</evidence>